<dbReference type="Pfam" id="PF12261">
    <property type="entry name" value="T_hemolysin"/>
    <property type="match status" value="1"/>
</dbReference>
<comment type="caution">
    <text evidence="1">The sequence shown here is derived from an EMBL/GenBank/DDBJ whole genome shotgun (WGS) entry which is preliminary data.</text>
</comment>
<gene>
    <name evidence="1" type="ORF">GCM10011348_38390</name>
</gene>
<evidence type="ECO:0000313" key="2">
    <source>
        <dbReference type="Proteomes" id="UP000599578"/>
    </source>
</evidence>
<reference evidence="1 2" key="1">
    <citation type="journal article" date="2014" name="Int. J. Syst. Evol. Microbiol.">
        <title>Complete genome sequence of Corynebacterium casei LMG S-19264T (=DSM 44701T), isolated from a smear-ripened cheese.</title>
        <authorList>
            <consortium name="US DOE Joint Genome Institute (JGI-PGF)"/>
            <person name="Walter F."/>
            <person name="Albersmeier A."/>
            <person name="Kalinowski J."/>
            <person name="Ruckert C."/>
        </authorList>
    </citation>
    <scope>NUCLEOTIDE SEQUENCE [LARGE SCALE GENOMIC DNA]</scope>
    <source>
        <strain evidence="1 2">CGMCC 1.7286</strain>
    </source>
</reference>
<dbReference type="AlphaFoldDB" id="A0A918DXD1"/>
<keyword evidence="2" id="KW-1185">Reference proteome</keyword>
<dbReference type="EMBL" id="BMLT01000011">
    <property type="protein sequence ID" value="GGO86762.1"/>
    <property type="molecule type" value="Genomic_DNA"/>
</dbReference>
<dbReference type="RefSeq" id="WP_188862238.1">
    <property type="nucleotide sequence ID" value="NZ_BMLT01000011.1"/>
</dbReference>
<proteinExistence type="predicted"/>
<sequence length="210" mass="23796">MQPRTAPQQLNLISCAEGTELYERIKRFACARYADVHQARLRHFLPQQILLRDGNQWKASCGIRYADRQPLFLEQYLDAPVEDVLRPFAGKPVRREQIVEVGNLAGERGSARLMILSLTRYLTEGGIDFVVFTATRELQHAFSRLGLSLGFLTEARAQRLASGLDDWGHYYRHNPAVFAGSVADGWSSIQQQPMLRRLLLNIDNEAADAL</sequence>
<dbReference type="Proteomes" id="UP000599578">
    <property type="component" value="Unassembled WGS sequence"/>
</dbReference>
<dbReference type="InterPro" id="IPR022050">
    <property type="entry name" value="T_hemolysin"/>
</dbReference>
<evidence type="ECO:0000313" key="1">
    <source>
        <dbReference type="EMBL" id="GGO86762.1"/>
    </source>
</evidence>
<organism evidence="1 2">
    <name type="scientific">Marinobacterium nitratireducens</name>
    <dbReference type="NCBI Taxonomy" id="518897"/>
    <lineage>
        <taxon>Bacteria</taxon>
        <taxon>Pseudomonadati</taxon>
        <taxon>Pseudomonadota</taxon>
        <taxon>Gammaproteobacteria</taxon>
        <taxon>Oceanospirillales</taxon>
        <taxon>Oceanospirillaceae</taxon>
        <taxon>Marinobacterium</taxon>
    </lineage>
</organism>
<accession>A0A918DXD1</accession>
<name>A0A918DXD1_9GAMM</name>
<protein>
    <submittedName>
        <fullName evidence="1">Thermostable hemolysin</fullName>
    </submittedName>
</protein>